<evidence type="ECO:0000313" key="1">
    <source>
        <dbReference type="EMBL" id="MET2830976.1"/>
    </source>
</evidence>
<organism evidence="1 2">
    <name type="scientific">Mesorhizobium shangrilense</name>
    <dbReference type="NCBI Taxonomy" id="460060"/>
    <lineage>
        <taxon>Bacteria</taxon>
        <taxon>Pseudomonadati</taxon>
        <taxon>Pseudomonadota</taxon>
        <taxon>Alphaproteobacteria</taxon>
        <taxon>Hyphomicrobiales</taxon>
        <taxon>Phyllobacteriaceae</taxon>
        <taxon>Mesorhizobium</taxon>
    </lineage>
</organism>
<name>A0ABV2DLQ5_9HYPH</name>
<dbReference type="Proteomes" id="UP001548832">
    <property type="component" value="Unassembled WGS sequence"/>
</dbReference>
<evidence type="ECO:0008006" key="3">
    <source>
        <dbReference type="Google" id="ProtNLM"/>
    </source>
</evidence>
<accession>A0ABV2DLQ5</accession>
<gene>
    <name evidence="1" type="ORF">ABVQ20_28725</name>
</gene>
<evidence type="ECO:0000313" key="2">
    <source>
        <dbReference type="Proteomes" id="UP001548832"/>
    </source>
</evidence>
<dbReference type="RefSeq" id="WP_354463064.1">
    <property type="nucleotide sequence ID" value="NZ_JBEWSZ010000002.1"/>
</dbReference>
<keyword evidence="2" id="KW-1185">Reference proteome</keyword>
<comment type="caution">
    <text evidence="1">The sequence shown here is derived from an EMBL/GenBank/DDBJ whole genome shotgun (WGS) entry which is preliminary data.</text>
</comment>
<reference evidence="1 2" key="1">
    <citation type="submission" date="2024-06" db="EMBL/GenBank/DDBJ databases">
        <authorList>
            <person name="Kim D.-U."/>
        </authorList>
    </citation>
    <scope>NUCLEOTIDE SEQUENCE [LARGE SCALE GENOMIC DNA]</scope>
    <source>
        <strain evidence="1 2">KACC15460</strain>
    </source>
</reference>
<dbReference type="EMBL" id="JBEWSZ010000002">
    <property type="protein sequence ID" value="MET2830976.1"/>
    <property type="molecule type" value="Genomic_DNA"/>
</dbReference>
<proteinExistence type="predicted"/>
<protein>
    <recommendedName>
        <fullName evidence="3">PilZ domain-containing protein</fullName>
    </recommendedName>
</protein>
<sequence>MQLSNDLSEGGFILAGNLDEQGQMIIRPDREGGLAFAVSAWHPPAMLRIGDIAAERKQAGRFVQKP</sequence>